<comment type="similarity">
    <text evidence="2">Belongs to the HPPK family.</text>
</comment>
<evidence type="ECO:0000256" key="6">
    <source>
        <dbReference type="ARBA" id="ARBA00022741"/>
    </source>
</evidence>
<dbReference type="GO" id="GO:0016301">
    <property type="term" value="F:kinase activity"/>
    <property type="evidence" value="ECO:0007669"/>
    <property type="project" value="UniProtKB-KW"/>
</dbReference>
<keyword evidence="8" id="KW-0067">ATP-binding</keyword>
<dbReference type="SUPFAM" id="SSF55083">
    <property type="entry name" value="6-hydroxymethyl-7,8-dihydropterin pyrophosphokinase, HPPK"/>
    <property type="match status" value="1"/>
</dbReference>
<evidence type="ECO:0000256" key="7">
    <source>
        <dbReference type="ARBA" id="ARBA00022777"/>
    </source>
</evidence>
<dbReference type="CDD" id="cd00483">
    <property type="entry name" value="HPPK"/>
    <property type="match status" value="1"/>
</dbReference>
<sequence>MAGPSPDAKRTAWLGLGGNVGDVAAAMAGVLQALDGRADTDVAAVSGLYRTPPWGVTDQPDFLNCCAGIRTALAPDALLDACLTLEREWLRERQMRWGPRTIDIDILAHDGPPVDAPGLTIPHPRASERAFVLLPLAEIAPDLRLAGRRVADLVRDADRSGMTRLDLPADWWRGGSTD</sequence>
<dbReference type="AlphaFoldDB" id="A0A2G1QM56"/>
<evidence type="ECO:0000256" key="9">
    <source>
        <dbReference type="ARBA" id="ARBA00022909"/>
    </source>
</evidence>
<evidence type="ECO:0000313" key="15">
    <source>
        <dbReference type="Proteomes" id="UP000221168"/>
    </source>
</evidence>
<keyword evidence="5" id="KW-0808">Transferase</keyword>
<dbReference type="GO" id="GO:0005524">
    <property type="term" value="F:ATP binding"/>
    <property type="evidence" value="ECO:0007669"/>
    <property type="project" value="UniProtKB-KW"/>
</dbReference>
<evidence type="ECO:0000256" key="4">
    <source>
        <dbReference type="ARBA" id="ARBA00016218"/>
    </source>
</evidence>
<keyword evidence="6" id="KW-0547">Nucleotide-binding</keyword>
<dbReference type="PROSITE" id="PS00794">
    <property type="entry name" value="HPPK"/>
    <property type="match status" value="1"/>
</dbReference>
<keyword evidence="9" id="KW-0289">Folate biosynthesis</keyword>
<comment type="pathway">
    <text evidence="1">Cofactor biosynthesis; tetrahydrofolate biosynthesis; 2-amino-4-hydroxy-6-hydroxymethyl-7,8-dihydropteridine diphosphate from 7,8-dihydroneopterin triphosphate: step 4/4.</text>
</comment>
<evidence type="ECO:0000313" key="14">
    <source>
        <dbReference type="EMBL" id="PHP66603.1"/>
    </source>
</evidence>
<evidence type="ECO:0000256" key="1">
    <source>
        <dbReference type="ARBA" id="ARBA00005051"/>
    </source>
</evidence>
<dbReference type="GO" id="GO:0046656">
    <property type="term" value="P:folic acid biosynthetic process"/>
    <property type="evidence" value="ECO:0007669"/>
    <property type="project" value="UniProtKB-KW"/>
</dbReference>
<keyword evidence="7 14" id="KW-0418">Kinase</keyword>
<name>A0A2G1QM56_9HYPH</name>
<dbReference type="InterPro" id="IPR000550">
    <property type="entry name" value="Hppk"/>
</dbReference>
<dbReference type="Proteomes" id="UP000221168">
    <property type="component" value="Unassembled WGS sequence"/>
</dbReference>
<comment type="caution">
    <text evidence="14">The sequence shown here is derived from an EMBL/GenBank/DDBJ whole genome shotgun (WGS) entry which is preliminary data.</text>
</comment>
<gene>
    <name evidence="14" type="primary">folK</name>
    <name evidence="14" type="ORF">CSC94_13025</name>
</gene>
<dbReference type="PANTHER" id="PTHR43071">
    <property type="entry name" value="2-AMINO-4-HYDROXY-6-HYDROXYMETHYLDIHYDROPTERIDINE PYROPHOSPHOKINASE"/>
    <property type="match status" value="1"/>
</dbReference>
<dbReference type="EC" id="2.7.6.3" evidence="3"/>
<evidence type="ECO:0000256" key="8">
    <source>
        <dbReference type="ARBA" id="ARBA00022840"/>
    </source>
</evidence>
<accession>A0A2G1QM56</accession>
<evidence type="ECO:0000259" key="13">
    <source>
        <dbReference type="PROSITE" id="PS00794"/>
    </source>
</evidence>
<dbReference type="GO" id="GO:0046654">
    <property type="term" value="P:tetrahydrofolate biosynthetic process"/>
    <property type="evidence" value="ECO:0007669"/>
    <property type="project" value="UniProtKB-UniPathway"/>
</dbReference>
<dbReference type="InterPro" id="IPR035907">
    <property type="entry name" value="Hppk_sf"/>
</dbReference>
<dbReference type="PANTHER" id="PTHR43071:SF1">
    <property type="entry name" value="2-AMINO-4-HYDROXY-6-HYDROXYMETHYLDIHYDROPTERIDINE PYROPHOSPHOKINASE"/>
    <property type="match status" value="1"/>
</dbReference>
<feature type="domain" description="7,8-dihydro-6-hydroxymethylpterin-pyrophosphokinase" evidence="13">
    <location>
        <begin position="96"/>
        <end position="107"/>
    </location>
</feature>
<dbReference type="UniPathway" id="UPA00077">
    <property type="reaction ID" value="UER00155"/>
</dbReference>
<dbReference type="OrthoDB" id="9808041at2"/>
<evidence type="ECO:0000256" key="10">
    <source>
        <dbReference type="ARBA" id="ARBA00029409"/>
    </source>
</evidence>
<dbReference type="NCBIfam" id="TIGR01498">
    <property type="entry name" value="folK"/>
    <property type="match status" value="1"/>
</dbReference>
<comment type="function">
    <text evidence="10">Catalyzes the transfer of pyrophosphate from adenosine triphosphate (ATP) to 6-hydroxymethyl-7,8-dihydropterin, an enzymatic step in folate biosynthesis pathway.</text>
</comment>
<dbReference type="Pfam" id="PF01288">
    <property type="entry name" value="HPPK"/>
    <property type="match status" value="1"/>
</dbReference>
<evidence type="ECO:0000256" key="2">
    <source>
        <dbReference type="ARBA" id="ARBA00005810"/>
    </source>
</evidence>
<evidence type="ECO:0000256" key="5">
    <source>
        <dbReference type="ARBA" id="ARBA00022679"/>
    </source>
</evidence>
<dbReference type="RefSeq" id="WP_099306789.1">
    <property type="nucleotide sequence ID" value="NZ_PDVP01000007.1"/>
</dbReference>
<reference evidence="14 15" key="1">
    <citation type="submission" date="2017-10" db="EMBL/GenBank/DDBJ databases">
        <title>Sedimentibacterium mangrovi gen. nov., sp. nov., a novel member of family Phyllobacteriacea isolated from mangrove sediment.</title>
        <authorList>
            <person name="Liao H."/>
            <person name="Tian Y."/>
        </authorList>
    </citation>
    <scope>NUCLEOTIDE SEQUENCE [LARGE SCALE GENOMIC DNA]</scope>
    <source>
        <strain evidence="14 15">X9-2-2</strain>
    </source>
</reference>
<evidence type="ECO:0000256" key="12">
    <source>
        <dbReference type="ARBA" id="ARBA00033413"/>
    </source>
</evidence>
<proteinExistence type="inferred from homology"/>
<organism evidence="14 15">
    <name type="scientific">Zhengella mangrovi</name>
    <dbReference type="NCBI Taxonomy" id="1982044"/>
    <lineage>
        <taxon>Bacteria</taxon>
        <taxon>Pseudomonadati</taxon>
        <taxon>Pseudomonadota</taxon>
        <taxon>Alphaproteobacteria</taxon>
        <taxon>Hyphomicrobiales</taxon>
        <taxon>Notoacmeibacteraceae</taxon>
        <taxon>Zhengella</taxon>
    </lineage>
</organism>
<protein>
    <recommendedName>
        <fullName evidence="4">2-amino-4-hydroxy-6-hydroxymethyldihydropteridine pyrophosphokinase</fullName>
        <ecNumber evidence="3">2.7.6.3</ecNumber>
    </recommendedName>
    <alternativeName>
        <fullName evidence="11">6-hydroxymethyl-7,8-dihydropterin pyrophosphokinase</fullName>
    </alternativeName>
    <alternativeName>
        <fullName evidence="12">7,8-dihydro-6-hydroxymethylpterin-pyrophosphokinase</fullName>
    </alternativeName>
</protein>
<evidence type="ECO:0000256" key="3">
    <source>
        <dbReference type="ARBA" id="ARBA00013253"/>
    </source>
</evidence>
<keyword evidence="15" id="KW-1185">Reference proteome</keyword>
<dbReference type="Gene3D" id="3.30.70.560">
    <property type="entry name" value="7,8-Dihydro-6-hydroxymethylpterin-pyrophosphokinase HPPK"/>
    <property type="match status" value="1"/>
</dbReference>
<evidence type="ECO:0000256" key="11">
    <source>
        <dbReference type="ARBA" id="ARBA00029766"/>
    </source>
</evidence>
<dbReference type="EMBL" id="PDVP01000007">
    <property type="protein sequence ID" value="PHP66603.1"/>
    <property type="molecule type" value="Genomic_DNA"/>
</dbReference>
<dbReference type="GO" id="GO:0003848">
    <property type="term" value="F:2-amino-4-hydroxy-6-hydroxymethyldihydropteridine diphosphokinase activity"/>
    <property type="evidence" value="ECO:0007669"/>
    <property type="project" value="UniProtKB-EC"/>
</dbReference>